<evidence type="ECO:0000256" key="9">
    <source>
        <dbReference type="SAM" id="Phobius"/>
    </source>
</evidence>
<evidence type="ECO:0000256" key="2">
    <source>
        <dbReference type="ARBA" id="ARBA00012438"/>
    </source>
</evidence>
<dbReference type="InterPro" id="IPR003661">
    <property type="entry name" value="HisK_dim/P_dom"/>
</dbReference>
<dbReference type="InterPro" id="IPR005467">
    <property type="entry name" value="His_kinase_dom"/>
</dbReference>
<proteinExistence type="predicted"/>
<keyword evidence="9" id="KW-0472">Membrane</keyword>
<evidence type="ECO:0000256" key="4">
    <source>
        <dbReference type="ARBA" id="ARBA00022679"/>
    </source>
</evidence>
<dbReference type="Pfam" id="PF00512">
    <property type="entry name" value="HisKA"/>
    <property type="match status" value="1"/>
</dbReference>
<dbReference type="PROSITE" id="PS50109">
    <property type="entry name" value="HIS_KIN"/>
    <property type="match status" value="1"/>
</dbReference>
<keyword evidence="4" id="KW-0808">Transferase</keyword>
<dbReference type="SUPFAM" id="SSF47384">
    <property type="entry name" value="Homodimeric domain of signal transducing histidine kinase"/>
    <property type="match status" value="1"/>
</dbReference>
<comment type="caution">
    <text evidence="11">The sequence shown here is derived from an EMBL/GenBank/DDBJ whole genome shotgun (WGS) entry which is preliminary data.</text>
</comment>
<dbReference type="Proteomes" id="UP001157186">
    <property type="component" value="Unassembled WGS sequence"/>
</dbReference>
<reference evidence="11 12" key="1">
    <citation type="submission" date="2023-03" db="EMBL/GenBank/DDBJ databases">
        <title>Draft genome sequence of Thalassotalea insulae KCTC 62186T.</title>
        <authorList>
            <person name="Sawabe T."/>
        </authorList>
    </citation>
    <scope>NUCLEOTIDE SEQUENCE [LARGE SCALE GENOMIC DNA]</scope>
    <source>
        <strain evidence="11 12">KCTC 62186</strain>
    </source>
</reference>
<dbReference type="InterPro" id="IPR036097">
    <property type="entry name" value="HisK_dim/P_sf"/>
</dbReference>
<keyword evidence="9" id="KW-1133">Transmembrane helix</keyword>
<evidence type="ECO:0000313" key="12">
    <source>
        <dbReference type="Proteomes" id="UP001157186"/>
    </source>
</evidence>
<keyword evidence="3" id="KW-0597">Phosphoprotein</keyword>
<dbReference type="SMART" id="SM00387">
    <property type="entry name" value="HATPase_c"/>
    <property type="match status" value="1"/>
</dbReference>
<dbReference type="InterPro" id="IPR004358">
    <property type="entry name" value="Sig_transdc_His_kin-like_C"/>
</dbReference>
<name>A0ABQ6GRI7_9GAMM</name>
<keyword evidence="5" id="KW-0547">Nucleotide-binding</keyword>
<dbReference type="InterPro" id="IPR003594">
    <property type="entry name" value="HATPase_dom"/>
</dbReference>
<dbReference type="Gene3D" id="1.10.287.130">
    <property type="match status" value="1"/>
</dbReference>
<dbReference type="PRINTS" id="PR00344">
    <property type="entry name" value="BCTRLSENSOR"/>
</dbReference>
<evidence type="ECO:0000256" key="1">
    <source>
        <dbReference type="ARBA" id="ARBA00000085"/>
    </source>
</evidence>
<evidence type="ECO:0000256" key="3">
    <source>
        <dbReference type="ARBA" id="ARBA00022553"/>
    </source>
</evidence>
<dbReference type="RefSeq" id="WP_284244440.1">
    <property type="nucleotide sequence ID" value="NZ_BSST01000001.1"/>
</dbReference>
<accession>A0ABQ6GRI7</accession>
<dbReference type="SUPFAM" id="SSF55874">
    <property type="entry name" value="ATPase domain of HSP90 chaperone/DNA topoisomerase II/histidine kinase"/>
    <property type="match status" value="1"/>
</dbReference>
<feature type="transmembrane region" description="Helical" evidence="9">
    <location>
        <begin position="37"/>
        <end position="60"/>
    </location>
</feature>
<dbReference type="Pfam" id="PF02518">
    <property type="entry name" value="HATPase_c"/>
    <property type="match status" value="1"/>
</dbReference>
<dbReference type="Gene3D" id="3.30.565.10">
    <property type="entry name" value="Histidine kinase-like ATPase, C-terminal domain"/>
    <property type="match status" value="1"/>
</dbReference>
<protein>
    <recommendedName>
        <fullName evidence="2">histidine kinase</fullName>
        <ecNumber evidence="2">2.7.13.3</ecNumber>
    </recommendedName>
</protein>
<dbReference type="EC" id="2.7.13.3" evidence="2"/>
<keyword evidence="6" id="KW-0418">Kinase</keyword>
<evidence type="ECO:0000256" key="5">
    <source>
        <dbReference type="ARBA" id="ARBA00022741"/>
    </source>
</evidence>
<dbReference type="InterPro" id="IPR036890">
    <property type="entry name" value="HATPase_C_sf"/>
</dbReference>
<dbReference type="PANTHER" id="PTHR43065:SF46">
    <property type="entry name" value="C4-DICARBOXYLATE TRANSPORT SENSOR PROTEIN DCTB"/>
    <property type="match status" value="1"/>
</dbReference>
<sequence>MNWLKPRSLEQLLTIKLLILSLPGAVFLALLEYQADLHWQWIIVSEFALLIFIIWSVLTIKYQVMRPFVRAGLHLDAVKQEDYHQFAKTSFDQGKVKDFHLQLNELSHHLQQQKSRYDQHVFLVYQLIGQLATPVMVFNQKQQLTFANNAFSHLYKQPWQVFRFAKTKQLGIEFDGHQWQWQNDSQHKWQIKHSEFINNGESHQLLVFIDIESALRANQLEAWQQIIRVLGHEIRNSLTPVSSMAESLADKCLIEKDKRALDVISERCFHLQQFVDRYTTISRQLSITRQKISVDELVYSITKLFEDFTIELEQSVDTIWADLSLIEQVLINLIKNAQEANATNVQLSFSEHEQHFIIEVVDDGHGFANLDNLFVPLYSTKVDGQGIGLSFCKNIIEQHQGVIELHNNAKQKGVTVIIILPINNRINNA</sequence>
<evidence type="ECO:0000313" key="11">
    <source>
        <dbReference type="EMBL" id="GLX78558.1"/>
    </source>
</evidence>
<keyword evidence="9" id="KW-0812">Transmembrane</keyword>
<evidence type="ECO:0000256" key="7">
    <source>
        <dbReference type="ARBA" id="ARBA00022840"/>
    </source>
</evidence>
<feature type="transmembrane region" description="Helical" evidence="9">
    <location>
        <begin position="12"/>
        <end position="31"/>
    </location>
</feature>
<organism evidence="11 12">
    <name type="scientific">Thalassotalea insulae</name>
    <dbReference type="NCBI Taxonomy" id="2056778"/>
    <lineage>
        <taxon>Bacteria</taxon>
        <taxon>Pseudomonadati</taxon>
        <taxon>Pseudomonadota</taxon>
        <taxon>Gammaproteobacteria</taxon>
        <taxon>Alteromonadales</taxon>
        <taxon>Colwelliaceae</taxon>
        <taxon>Thalassotalea</taxon>
    </lineage>
</organism>
<evidence type="ECO:0000256" key="8">
    <source>
        <dbReference type="ARBA" id="ARBA00023012"/>
    </source>
</evidence>
<keyword evidence="7" id="KW-0067">ATP-binding</keyword>
<comment type="catalytic activity">
    <reaction evidence="1">
        <text>ATP + protein L-histidine = ADP + protein N-phospho-L-histidine.</text>
        <dbReference type="EC" id="2.7.13.3"/>
    </reaction>
</comment>
<gene>
    <name evidence="11" type="ORF">tinsulaeT_18980</name>
</gene>
<keyword evidence="8" id="KW-0902">Two-component regulatory system</keyword>
<dbReference type="EMBL" id="BSST01000001">
    <property type="protein sequence ID" value="GLX78558.1"/>
    <property type="molecule type" value="Genomic_DNA"/>
</dbReference>
<dbReference type="PANTHER" id="PTHR43065">
    <property type="entry name" value="SENSOR HISTIDINE KINASE"/>
    <property type="match status" value="1"/>
</dbReference>
<dbReference type="CDD" id="cd00082">
    <property type="entry name" value="HisKA"/>
    <property type="match status" value="1"/>
</dbReference>
<evidence type="ECO:0000259" key="10">
    <source>
        <dbReference type="PROSITE" id="PS50109"/>
    </source>
</evidence>
<keyword evidence="12" id="KW-1185">Reference proteome</keyword>
<dbReference type="SMART" id="SM00388">
    <property type="entry name" value="HisKA"/>
    <property type="match status" value="1"/>
</dbReference>
<feature type="domain" description="Histidine kinase" evidence="10">
    <location>
        <begin position="229"/>
        <end position="424"/>
    </location>
</feature>
<evidence type="ECO:0000256" key="6">
    <source>
        <dbReference type="ARBA" id="ARBA00022777"/>
    </source>
</evidence>